<sequence length="135" mass="14994">MAVSNNRSISSAMSQMIIALAITIMMMTILALKFYWESRWLDVPAMRISTESQFDDANKMRSPAIDCCRHGHRHALLMARKPARIRICTGLAGMAWHRIGADQAKTDRATAKKPQLHLKLHSDNAATTADNSSAT</sequence>
<evidence type="ECO:0000256" key="1">
    <source>
        <dbReference type="SAM" id="Phobius"/>
    </source>
</evidence>
<dbReference type="OMA" id="TESQFDD"/>
<dbReference type="HOGENOM" id="CLU_1887879_0_0_1"/>
<keyword evidence="1" id="KW-1133">Transmembrane helix</keyword>
<dbReference type="AlphaFoldDB" id="B3P893"/>
<gene>
    <name evidence="2" type="primary">Dere\GG12164</name>
    <name evidence="2" type="ORF">Dere_GG12164</name>
</gene>
<keyword evidence="3" id="KW-1185">Reference proteome</keyword>
<reference evidence="2 3" key="2">
    <citation type="journal article" date="2008" name="Bioinformatics">
        <title>Assembly reconciliation.</title>
        <authorList>
            <person name="Zimin A.V."/>
            <person name="Smith D.R."/>
            <person name="Sutton G."/>
            <person name="Yorke J.A."/>
        </authorList>
    </citation>
    <scope>NUCLEOTIDE SEQUENCE [LARGE SCALE GENOMIC DNA]</scope>
    <source>
        <strain evidence="2 3">TSC#14021-0224.01</strain>
    </source>
</reference>
<evidence type="ECO:0000313" key="3">
    <source>
        <dbReference type="Proteomes" id="UP000008711"/>
    </source>
</evidence>
<dbReference type="Proteomes" id="UP000008711">
    <property type="component" value="Unassembled WGS sequence"/>
</dbReference>
<organism evidence="2 3">
    <name type="scientific">Drosophila erecta</name>
    <name type="common">Fruit fly</name>
    <dbReference type="NCBI Taxonomy" id="7220"/>
    <lineage>
        <taxon>Eukaryota</taxon>
        <taxon>Metazoa</taxon>
        <taxon>Ecdysozoa</taxon>
        <taxon>Arthropoda</taxon>
        <taxon>Hexapoda</taxon>
        <taxon>Insecta</taxon>
        <taxon>Pterygota</taxon>
        <taxon>Neoptera</taxon>
        <taxon>Endopterygota</taxon>
        <taxon>Diptera</taxon>
        <taxon>Brachycera</taxon>
        <taxon>Muscomorpha</taxon>
        <taxon>Ephydroidea</taxon>
        <taxon>Drosophilidae</taxon>
        <taxon>Drosophila</taxon>
        <taxon>Sophophora</taxon>
    </lineage>
</organism>
<keyword evidence="1" id="KW-0812">Transmembrane</keyword>
<accession>B3P893</accession>
<protein>
    <submittedName>
        <fullName evidence="2">GG12164</fullName>
    </submittedName>
</protein>
<reference evidence="2 3" key="1">
    <citation type="journal article" date="2007" name="Nature">
        <title>Evolution of genes and genomes on the Drosophila phylogeny.</title>
        <authorList>
            <consortium name="Drosophila 12 Genomes Consortium"/>
            <person name="Clark A.G."/>
            <person name="Eisen M.B."/>
            <person name="Smith D.R."/>
            <person name="Bergman C.M."/>
            <person name="Oliver B."/>
            <person name="Markow T.A."/>
            <person name="Kaufman T.C."/>
            <person name="Kellis M."/>
            <person name="Gelbart W."/>
            <person name="Iyer V.N."/>
            <person name="Pollard D.A."/>
            <person name="Sackton T.B."/>
            <person name="Larracuente A.M."/>
            <person name="Singh N.D."/>
            <person name="Abad J.P."/>
            <person name="Abt D.N."/>
            <person name="Adryan B."/>
            <person name="Aguade M."/>
            <person name="Akashi H."/>
            <person name="Anderson W.W."/>
            <person name="Aquadro C.F."/>
            <person name="Ardell D.H."/>
            <person name="Arguello R."/>
            <person name="Artieri C.G."/>
            <person name="Barbash D.A."/>
            <person name="Barker D."/>
            <person name="Barsanti P."/>
            <person name="Batterham P."/>
            <person name="Batzoglou S."/>
            <person name="Begun D."/>
            <person name="Bhutkar A."/>
            <person name="Blanco E."/>
            <person name="Bosak S.A."/>
            <person name="Bradley R.K."/>
            <person name="Brand A.D."/>
            <person name="Brent M.R."/>
            <person name="Brooks A.N."/>
            <person name="Brown R.H."/>
            <person name="Butlin R.K."/>
            <person name="Caggese C."/>
            <person name="Calvi B.R."/>
            <person name="Bernardo de Carvalho A."/>
            <person name="Caspi A."/>
            <person name="Castrezana S."/>
            <person name="Celniker S.E."/>
            <person name="Chang J.L."/>
            <person name="Chapple C."/>
            <person name="Chatterji S."/>
            <person name="Chinwalla A."/>
            <person name="Civetta A."/>
            <person name="Clifton S.W."/>
            <person name="Comeron J.M."/>
            <person name="Costello J.C."/>
            <person name="Coyne J.A."/>
            <person name="Daub J."/>
            <person name="David R.G."/>
            <person name="Delcher A.L."/>
            <person name="Delehaunty K."/>
            <person name="Do C.B."/>
            <person name="Ebling H."/>
            <person name="Edwards K."/>
            <person name="Eickbush T."/>
            <person name="Evans J.D."/>
            <person name="Filipski A."/>
            <person name="Findeiss S."/>
            <person name="Freyhult E."/>
            <person name="Fulton L."/>
            <person name="Fulton R."/>
            <person name="Garcia A.C."/>
            <person name="Gardiner A."/>
            <person name="Garfield D.A."/>
            <person name="Garvin B.E."/>
            <person name="Gibson G."/>
            <person name="Gilbert D."/>
            <person name="Gnerre S."/>
            <person name="Godfrey J."/>
            <person name="Good R."/>
            <person name="Gotea V."/>
            <person name="Gravely B."/>
            <person name="Greenberg A.J."/>
            <person name="Griffiths-Jones S."/>
            <person name="Gross S."/>
            <person name="Guigo R."/>
            <person name="Gustafson E.A."/>
            <person name="Haerty W."/>
            <person name="Hahn M.W."/>
            <person name="Halligan D.L."/>
            <person name="Halpern A.L."/>
            <person name="Halter G.M."/>
            <person name="Han M.V."/>
            <person name="Heger A."/>
            <person name="Hillier L."/>
            <person name="Hinrichs A.S."/>
            <person name="Holmes I."/>
            <person name="Hoskins R.A."/>
            <person name="Hubisz M.J."/>
            <person name="Hultmark D."/>
            <person name="Huntley M.A."/>
            <person name="Jaffe D.B."/>
            <person name="Jagadeeshan S."/>
            <person name="Jeck W.R."/>
            <person name="Johnson J."/>
            <person name="Jones C.D."/>
            <person name="Jordan W.C."/>
            <person name="Karpen G.H."/>
            <person name="Kataoka E."/>
            <person name="Keightley P.D."/>
            <person name="Kheradpour P."/>
            <person name="Kirkness E.F."/>
            <person name="Koerich L.B."/>
            <person name="Kristiansen K."/>
            <person name="Kudrna D."/>
            <person name="Kulathinal R.J."/>
            <person name="Kumar S."/>
            <person name="Kwok R."/>
            <person name="Lander E."/>
            <person name="Langley C.H."/>
            <person name="Lapoint R."/>
            <person name="Lazzaro B.P."/>
            <person name="Lee S.J."/>
            <person name="Levesque L."/>
            <person name="Li R."/>
            <person name="Lin C.F."/>
            <person name="Lin M.F."/>
            <person name="Lindblad-Toh K."/>
            <person name="Llopart A."/>
            <person name="Long M."/>
            <person name="Low L."/>
            <person name="Lozovsky E."/>
            <person name="Lu J."/>
            <person name="Luo M."/>
            <person name="Machado C.A."/>
            <person name="Makalowski W."/>
            <person name="Marzo M."/>
            <person name="Matsuda M."/>
            <person name="Matzkin L."/>
            <person name="McAllister B."/>
            <person name="McBride C.S."/>
            <person name="McKernan B."/>
            <person name="McKernan K."/>
            <person name="Mendez-Lago M."/>
            <person name="Minx P."/>
            <person name="Mollenhauer M.U."/>
            <person name="Montooth K."/>
            <person name="Mount S.M."/>
            <person name="Mu X."/>
            <person name="Myers E."/>
            <person name="Negre B."/>
            <person name="Newfeld S."/>
            <person name="Nielsen R."/>
            <person name="Noor M.A."/>
            <person name="O'Grady P."/>
            <person name="Pachter L."/>
            <person name="Papaceit M."/>
            <person name="Parisi M.J."/>
            <person name="Parisi M."/>
            <person name="Parts L."/>
            <person name="Pedersen J.S."/>
            <person name="Pesole G."/>
            <person name="Phillippy A.M."/>
            <person name="Ponting C.P."/>
            <person name="Pop M."/>
            <person name="Porcelli D."/>
            <person name="Powell J.R."/>
            <person name="Prohaska S."/>
            <person name="Pruitt K."/>
            <person name="Puig M."/>
            <person name="Quesneville H."/>
            <person name="Ram K.R."/>
            <person name="Rand D."/>
            <person name="Rasmussen M.D."/>
            <person name="Reed L.K."/>
            <person name="Reenan R."/>
            <person name="Reily A."/>
            <person name="Remington K.A."/>
            <person name="Rieger T.T."/>
            <person name="Ritchie M.G."/>
            <person name="Robin C."/>
            <person name="Rogers Y.H."/>
            <person name="Rohde C."/>
            <person name="Rozas J."/>
            <person name="Rubenfield M.J."/>
            <person name="Ruiz A."/>
            <person name="Russo S."/>
            <person name="Salzberg S.L."/>
            <person name="Sanchez-Gracia A."/>
            <person name="Saranga D.J."/>
            <person name="Sato H."/>
            <person name="Schaeffer S.W."/>
            <person name="Schatz M.C."/>
            <person name="Schlenke T."/>
            <person name="Schwartz R."/>
            <person name="Segarra C."/>
            <person name="Singh R.S."/>
            <person name="Sirot L."/>
            <person name="Sirota M."/>
            <person name="Sisneros N.B."/>
            <person name="Smith C.D."/>
            <person name="Smith T.F."/>
            <person name="Spieth J."/>
            <person name="Stage D.E."/>
            <person name="Stark A."/>
            <person name="Stephan W."/>
            <person name="Strausberg R.L."/>
            <person name="Strempel S."/>
            <person name="Sturgill D."/>
            <person name="Sutton G."/>
            <person name="Sutton G.G."/>
            <person name="Tao W."/>
            <person name="Teichmann S."/>
            <person name="Tobari Y.N."/>
            <person name="Tomimura Y."/>
            <person name="Tsolas J.M."/>
            <person name="Valente V.L."/>
            <person name="Venter E."/>
            <person name="Venter J.C."/>
            <person name="Vicario S."/>
            <person name="Vieira F.G."/>
            <person name="Vilella A.J."/>
            <person name="Villasante A."/>
            <person name="Walenz B."/>
            <person name="Wang J."/>
            <person name="Wasserman M."/>
            <person name="Watts T."/>
            <person name="Wilson D."/>
            <person name="Wilson R.K."/>
            <person name="Wing R.A."/>
            <person name="Wolfner M.F."/>
            <person name="Wong A."/>
            <person name="Wong G.K."/>
            <person name="Wu C.I."/>
            <person name="Wu G."/>
            <person name="Yamamoto D."/>
            <person name="Yang H.P."/>
            <person name="Yang S.P."/>
            <person name="Yorke J.A."/>
            <person name="Yoshida K."/>
            <person name="Zdobnov E."/>
            <person name="Zhang P."/>
            <person name="Zhang Y."/>
            <person name="Zimin A.V."/>
            <person name="Baldwin J."/>
            <person name="Abdouelleil A."/>
            <person name="Abdulkadir J."/>
            <person name="Abebe A."/>
            <person name="Abera B."/>
            <person name="Abreu J."/>
            <person name="Acer S.C."/>
            <person name="Aftuck L."/>
            <person name="Alexander A."/>
            <person name="An P."/>
            <person name="Anderson E."/>
            <person name="Anderson S."/>
            <person name="Arachi H."/>
            <person name="Azer M."/>
            <person name="Bachantsang P."/>
            <person name="Barry A."/>
            <person name="Bayul T."/>
            <person name="Berlin A."/>
            <person name="Bessette D."/>
            <person name="Bloom T."/>
            <person name="Blye J."/>
            <person name="Boguslavskiy L."/>
            <person name="Bonnet C."/>
            <person name="Boukhgalter B."/>
            <person name="Bourzgui I."/>
            <person name="Brown A."/>
            <person name="Cahill P."/>
            <person name="Channer S."/>
            <person name="Cheshatsang Y."/>
            <person name="Chuda L."/>
            <person name="Citroen M."/>
            <person name="Collymore A."/>
            <person name="Cooke P."/>
            <person name="Costello M."/>
            <person name="D'Aco K."/>
            <person name="Daza R."/>
            <person name="De Haan G."/>
            <person name="DeGray S."/>
            <person name="DeMaso C."/>
            <person name="Dhargay N."/>
            <person name="Dooley K."/>
            <person name="Dooley E."/>
            <person name="Doricent M."/>
            <person name="Dorje P."/>
            <person name="Dorjee K."/>
            <person name="Dupes A."/>
            <person name="Elong R."/>
            <person name="Falk J."/>
            <person name="Farina A."/>
            <person name="Faro S."/>
            <person name="Ferguson D."/>
            <person name="Fisher S."/>
            <person name="Foley C.D."/>
            <person name="Franke A."/>
            <person name="Friedrich D."/>
            <person name="Gadbois L."/>
            <person name="Gearin G."/>
            <person name="Gearin C.R."/>
            <person name="Giannoukos G."/>
            <person name="Goode T."/>
            <person name="Graham J."/>
            <person name="Grandbois E."/>
            <person name="Grewal S."/>
            <person name="Gyaltsen K."/>
            <person name="Hafez N."/>
            <person name="Hagos B."/>
            <person name="Hall J."/>
            <person name="Henson C."/>
            <person name="Hollinger A."/>
            <person name="Honan T."/>
            <person name="Huard M.D."/>
            <person name="Hughes L."/>
            <person name="Hurhula B."/>
            <person name="Husby M.E."/>
            <person name="Kamat A."/>
            <person name="Kanga B."/>
            <person name="Kashin S."/>
            <person name="Khazanovich D."/>
            <person name="Kisner P."/>
            <person name="Lance K."/>
            <person name="Lara M."/>
            <person name="Lee W."/>
            <person name="Lennon N."/>
            <person name="Letendre F."/>
            <person name="LeVine R."/>
            <person name="Lipovsky A."/>
            <person name="Liu X."/>
            <person name="Liu J."/>
            <person name="Liu S."/>
            <person name="Lokyitsang T."/>
            <person name="Lokyitsang Y."/>
            <person name="Lubonja R."/>
            <person name="Lui A."/>
            <person name="MacDonald P."/>
            <person name="Magnisalis V."/>
            <person name="Maru K."/>
            <person name="Matthews C."/>
            <person name="McCusker W."/>
            <person name="McDonough S."/>
            <person name="Mehta T."/>
            <person name="Meldrim J."/>
            <person name="Meneus L."/>
            <person name="Mihai O."/>
            <person name="Mihalev A."/>
            <person name="Mihova T."/>
            <person name="Mittelman R."/>
            <person name="Mlenga V."/>
            <person name="Montmayeur A."/>
            <person name="Mulrain L."/>
            <person name="Navidi A."/>
            <person name="Naylor J."/>
            <person name="Negash T."/>
            <person name="Nguyen T."/>
            <person name="Nguyen N."/>
            <person name="Nicol R."/>
            <person name="Norbu C."/>
            <person name="Norbu N."/>
            <person name="Novod N."/>
            <person name="O'Neill B."/>
            <person name="Osman S."/>
            <person name="Markiewicz E."/>
            <person name="Oyono O.L."/>
            <person name="Patti C."/>
            <person name="Phunkhang P."/>
            <person name="Pierre F."/>
            <person name="Priest M."/>
            <person name="Raghuraman S."/>
            <person name="Rege F."/>
            <person name="Reyes R."/>
            <person name="Rise C."/>
            <person name="Rogov P."/>
            <person name="Ross K."/>
            <person name="Ryan E."/>
            <person name="Settipalli S."/>
            <person name="Shea T."/>
            <person name="Sherpa N."/>
            <person name="Shi L."/>
            <person name="Shih D."/>
            <person name="Sparrow T."/>
            <person name="Spaulding J."/>
            <person name="Stalker J."/>
            <person name="Stange-Thomann N."/>
            <person name="Stavropoulos S."/>
            <person name="Stone C."/>
            <person name="Strader C."/>
            <person name="Tesfaye S."/>
            <person name="Thomson T."/>
            <person name="Thoulutsang Y."/>
            <person name="Thoulutsang D."/>
            <person name="Topham K."/>
            <person name="Topping I."/>
            <person name="Tsamla T."/>
            <person name="Vassiliev H."/>
            <person name="Vo A."/>
            <person name="Wangchuk T."/>
            <person name="Wangdi T."/>
            <person name="Weiand M."/>
            <person name="Wilkinson J."/>
            <person name="Wilson A."/>
            <person name="Yadav S."/>
            <person name="Young G."/>
            <person name="Yu Q."/>
            <person name="Zembek L."/>
            <person name="Zhong D."/>
            <person name="Zimmer A."/>
            <person name="Zwirko Z."/>
            <person name="Jaffe D.B."/>
            <person name="Alvarez P."/>
            <person name="Brockman W."/>
            <person name="Butler J."/>
            <person name="Chin C."/>
            <person name="Gnerre S."/>
            <person name="Grabherr M."/>
            <person name="Kleber M."/>
            <person name="Mauceli E."/>
            <person name="MacCallum I."/>
        </authorList>
    </citation>
    <scope>NUCLEOTIDE SEQUENCE [LARGE SCALE GENOMIC DNA]</scope>
    <source>
        <strain evidence="2 3">TSC#14021-0224.01</strain>
    </source>
</reference>
<proteinExistence type="predicted"/>
<evidence type="ECO:0000313" key="2">
    <source>
        <dbReference type="EMBL" id="EDV53497.1"/>
    </source>
</evidence>
<name>B3P893_DROER</name>
<keyword evidence="1" id="KW-0472">Membrane</keyword>
<feature type="transmembrane region" description="Helical" evidence="1">
    <location>
        <begin position="12"/>
        <end position="36"/>
    </location>
</feature>
<dbReference type="EMBL" id="CH954182">
    <property type="protein sequence ID" value="EDV53497.1"/>
    <property type="molecule type" value="Genomic_DNA"/>
</dbReference>